<dbReference type="Proteomes" id="UP000009168">
    <property type="component" value="Unassembled WGS sequence"/>
</dbReference>
<dbReference type="InterPro" id="IPR050230">
    <property type="entry name" value="CALM/Myosin/TropC-like"/>
</dbReference>
<keyword evidence="6" id="KW-0106">Calcium</keyword>
<accession>I7LU25</accession>
<keyword evidence="12" id="KW-1185">Reference proteome</keyword>
<proteinExistence type="inferred from homology"/>
<evidence type="ECO:0000256" key="4">
    <source>
        <dbReference type="ARBA" id="ARBA00022723"/>
    </source>
</evidence>
<evidence type="ECO:0000313" key="12">
    <source>
        <dbReference type="Proteomes" id="UP000009168"/>
    </source>
</evidence>
<evidence type="ECO:0000256" key="8">
    <source>
        <dbReference type="ARBA" id="ARBA00025692"/>
    </source>
</evidence>
<name>I7LU25_TETTS</name>
<dbReference type="PROSITE" id="PS50222">
    <property type="entry name" value="EF_HAND_2"/>
    <property type="match status" value="4"/>
</dbReference>
<dbReference type="GeneID" id="7827842"/>
<gene>
    <name evidence="11" type="ORF">TTHERM_00371010</name>
</gene>
<sequence>MTDNQSVKSHQEDDQNGKVVPKPKIKQKKKRTKLTQEQIDVLKQAFDLFDTDGSGAIDEKELKDAMKALGFESKKEEVKALIEQVDKDGSGMIEFEEFLVMMKKKMLEDKNVEEEIEKAFNFFDDNNEGFIDLDKLKKVAADLGEEVDDKILKEMIFAADLDDDQRVSKDEFMRVMRKMKLI</sequence>
<protein>
    <submittedName>
        <fullName evidence="11">Centrin, EF-hand protein</fullName>
    </submittedName>
</protein>
<dbReference type="InParanoid" id="I7LU25"/>
<feature type="domain" description="EF-hand" evidence="10">
    <location>
        <begin position="37"/>
        <end position="72"/>
    </location>
</feature>
<feature type="domain" description="EF-hand" evidence="10">
    <location>
        <begin position="73"/>
        <end position="108"/>
    </location>
</feature>
<dbReference type="CDD" id="cd00051">
    <property type="entry name" value="EFh"/>
    <property type="match status" value="1"/>
</dbReference>
<evidence type="ECO:0000256" key="3">
    <source>
        <dbReference type="ARBA" id="ARBA00022490"/>
    </source>
</evidence>
<dbReference type="KEGG" id="tet:TTHERM_00371010"/>
<evidence type="ECO:0000256" key="5">
    <source>
        <dbReference type="ARBA" id="ARBA00022737"/>
    </source>
</evidence>
<keyword evidence="4" id="KW-0479">Metal-binding</keyword>
<dbReference type="STRING" id="312017.I7LU25"/>
<evidence type="ECO:0000256" key="1">
    <source>
        <dbReference type="ARBA" id="ARBA00004245"/>
    </source>
</evidence>
<evidence type="ECO:0000256" key="9">
    <source>
        <dbReference type="SAM" id="MobiDB-lite"/>
    </source>
</evidence>
<dbReference type="InterPro" id="IPR011992">
    <property type="entry name" value="EF-hand-dom_pair"/>
</dbReference>
<keyword evidence="3" id="KW-0963">Cytoplasm</keyword>
<evidence type="ECO:0000259" key="10">
    <source>
        <dbReference type="PROSITE" id="PS50222"/>
    </source>
</evidence>
<dbReference type="GO" id="GO:0005509">
    <property type="term" value="F:calcium ion binding"/>
    <property type="evidence" value="ECO:0007669"/>
    <property type="project" value="InterPro"/>
</dbReference>
<keyword evidence="5" id="KW-0677">Repeat</keyword>
<dbReference type="Gene3D" id="1.10.238.10">
    <property type="entry name" value="EF-hand"/>
    <property type="match status" value="2"/>
</dbReference>
<comment type="function">
    <text evidence="8">Plays a fundamental role in microtubule organizing center structure and function. Component of the infraciliary lattice (ICL) and the ciliary basal bodies.</text>
</comment>
<comment type="similarity">
    <text evidence="2">Belongs to the centrin family.</text>
</comment>
<feature type="region of interest" description="Disordered" evidence="9">
    <location>
        <begin position="1"/>
        <end position="33"/>
    </location>
</feature>
<dbReference type="Pfam" id="PF13499">
    <property type="entry name" value="EF-hand_7"/>
    <property type="match status" value="2"/>
</dbReference>
<dbReference type="RefSeq" id="XP_001009531.2">
    <property type="nucleotide sequence ID" value="XM_001009531.2"/>
</dbReference>
<dbReference type="AlphaFoldDB" id="I7LU25"/>
<dbReference type="PANTHER" id="PTHR23048">
    <property type="entry name" value="MYOSIN LIGHT CHAIN 1, 3"/>
    <property type="match status" value="1"/>
</dbReference>
<evidence type="ECO:0000256" key="2">
    <source>
        <dbReference type="ARBA" id="ARBA00005253"/>
    </source>
</evidence>
<evidence type="ECO:0000313" key="11">
    <source>
        <dbReference type="EMBL" id="EAR89286.2"/>
    </source>
</evidence>
<dbReference type="SMART" id="SM00054">
    <property type="entry name" value="EFh"/>
    <property type="match status" value="4"/>
</dbReference>
<dbReference type="FunFam" id="1.10.238.10:FF:000178">
    <property type="entry name" value="Calmodulin-2 A"/>
    <property type="match status" value="1"/>
</dbReference>
<dbReference type="EMBL" id="GG662821">
    <property type="protein sequence ID" value="EAR89286.2"/>
    <property type="molecule type" value="Genomic_DNA"/>
</dbReference>
<feature type="domain" description="EF-hand" evidence="10">
    <location>
        <begin position="111"/>
        <end position="146"/>
    </location>
</feature>
<dbReference type="InterPro" id="IPR002048">
    <property type="entry name" value="EF_hand_dom"/>
</dbReference>
<dbReference type="GO" id="GO:0016460">
    <property type="term" value="C:myosin II complex"/>
    <property type="evidence" value="ECO:0007669"/>
    <property type="project" value="TreeGrafter"/>
</dbReference>
<dbReference type="InterPro" id="IPR018247">
    <property type="entry name" value="EF_Hand_1_Ca_BS"/>
</dbReference>
<keyword evidence="7" id="KW-0206">Cytoskeleton</keyword>
<dbReference type="PANTHER" id="PTHR23048:SF59">
    <property type="entry name" value="EF-HAND SUPERFAMILY PROTEIN"/>
    <property type="match status" value="1"/>
</dbReference>
<organism evidence="11 12">
    <name type="scientific">Tetrahymena thermophila (strain SB210)</name>
    <dbReference type="NCBI Taxonomy" id="312017"/>
    <lineage>
        <taxon>Eukaryota</taxon>
        <taxon>Sar</taxon>
        <taxon>Alveolata</taxon>
        <taxon>Ciliophora</taxon>
        <taxon>Intramacronucleata</taxon>
        <taxon>Oligohymenophorea</taxon>
        <taxon>Hymenostomatida</taxon>
        <taxon>Tetrahymenina</taxon>
        <taxon>Tetrahymenidae</taxon>
        <taxon>Tetrahymena</taxon>
    </lineage>
</organism>
<evidence type="ECO:0000256" key="7">
    <source>
        <dbReference type="ARBA" id="ARBA00023212"/>
    </source>
</evidence>
<dbReference type="SUPFAM" id="SSF47473">
    <property type="entry name" value="EF-hand"/>
    <property type="match status" value="1"/>
</dbReference>
<dbReference type="OrthoDB" id="343296at2759"/>
<evidence type="ECO:0000256" key="6">
    <source>
        <dbReference type="ARBA" id="ARBA00022837"/>
    </source>
</evidence>
<reference evidence="12" key="1">
    <citation type="journal article" date="2006" name="PLoS Biol.">
        <title>Macronuclear genome sequence of the ciliate Tetrahymena thermophila, a model eukaryote.</title>
        <authorList>
            <person name="Eisen J.A."/>
            <person name="Coyne R.S."/>
            <person name="Wu M."/>
            <person name="Wu D."/>
            <person name="Thiagarajan M."/>
            <person name="Wortman J.R."/>
            <person name="Badger J.H."/>
            <person name="Ren Q."/>
            <person name="Amedeo P."/>
            <person name="Jones K.M."/>
            <person name="Tallon L.J."/>
            <person name="Delcher A.L."/>
            <person name="Salzberg S.L."/>
            <person name="Silva J.C."/>
            <person name="Haas B.J."/>
            <person name="Majoros W.H."/>
            <person name="Farzad M."/>
            <person name="Carlton J.M."/>
            <person name="Smith R.K. Jr."/>
            <person name="Garg J."/>
            <person name="Pearlman R.E."/>
            <person name="Karrer K.M."/>
            <person name="Sun L."/>
            <person name="Manning G."/>
            <person name="Elde N.C."/>
            <person name="Turkewitz A.P."/>
            <person name="Asai D.J."/>
            <person name="Wilkes D.E."/>
            <person name="Wang Y."/>
            <person name="Cai H."/>
            <person name="Collins K."/>
            <person name="Stewart B.A."/>
            <person name="Lee S.R."/>
            <person name="Wilamowska K."/>
            <person name="Weinberg Z."/>
            <person name="Ruzzo W.L."/>
            <person name="Wloga D."/>
            <person name="Gaertig J."/>
            <person name="Frankel J."/>
            <person name="Tsao C.-C."/>
            <person name="Gorovsky M.A."/>
            <person name="Keeling P.J."/>
            <person name="Waller R.F."/>
            <person name="Patron N.J."/>
            <person name="Cherry J.M."/>
            <person name="Stover N.A."/>
            <person name="Krieger C.J."/>
            <person name="del Toro C."/>
            <person name="Ryder H.F."/>
            <person name="Williamson S.C."/>
            <person name="Barbeau R.A."/>
            <person name="Hamilton E.P."/>
            <person name="Orias E."/>
        </authorList>
    </citation>
    <scope>NUCLEOTIDE SEQUENCE [LARGE SCALE GENOMIC DNA]</scope>
    <source>
        <strain evidence="12">SB210</strain>
    </source>
</reference>
<feature type="domain" description="EF-hand" evidence="10">
    <location>
        <begin position="147"/>
        <end position="182"/>
    </location>
</feature>
<dbReference type="PROSITE" id="PS00018">
    <property type="entry name" value="EF_HAND_1"/>
    <property type="match status" value="3"/>
</dbReference>
<feature type="compositionally biased region" description="Basic residues" evidence="9">
    <location>
        <begin position="21"/>
        <end position="33"/>
    </location>
</feature>
<comment type="subcellular location">
    <subcellularLocation>
        <location evidence="1">Cytoplasm</location>
        <location evidence="1">Cytoskeleton</location>
    </subcellularLocation>
</comment>